<gene>
    <name evidence="2" type="ORF">CRENBAI_016556</name>
</gene>
<feature type="compositionally biased region" description="Low complexity" evidence="1">
    <location>
        <begin position="90"/>
        <end position="106"/>
    </location>
</feature>
<keyword evidence="3" id="KW-1185">Reference proteome</keyword>
<name>A0AAV9S871_9TELE</name>
<feature type="region of interest" description="Disordered" evidence="1">
    <location>
        <begin position="60"/>
        <end position="151"/>
    </location>
</feature>
<protein>
    <submittedName>
        <fullName evidence="2">Uncharacterized protein</fullName>
    </submittedName>
</protein>
<evidence type="ECO:0000313" key="3">
    <source>
        <dbReference type="Proteomes" id="UP001311232"/>
    </source>
</evidence>
<dbReference type="AlphaFoldDB" id="A0AAV9S871"/>
<dbReference type="Proteomes" id="UP001311232">
    <property type="component" value="Unassembled WGS sequence"/>
</dbReference>
<feature type="compositionally biased region" description="Polar residues" evidence="1">
    <location>
        <begin position="254"/>
        <end position="267"/>
    </location>
</feature>
<accession>A0AAV9S871</accession>
<organism evidence="2 3">
    <name type="scientific">Crenichthys baileyi</name>
    <name type="common">White River springfish</name>
    <dbReference type="NCBI Taxonomy" id="28760"/>
    <lineage>
        <taxon>Eukaryota</taxon>
        <taxon>Metazoa</taxon>
        <taxon>Chordata</taxon>
        <taxon>Craniata</taxon>
        <taxon>Vertebrata</taxon>
        <taxon>Euteleostomi</taxon>
        <taxon>Actinopterygii</taxon>
        <taxon>Neopterygii</taxon>
        <taxon>Teleostei</taxon>
        <taxon>Neoteleostei</taxon>
        <taxon>Acanthomorphata</taxon>
        <taxon>Ovalentaria</taxon>
        <taxon>Atherinomorphae</taxon>
        <taxon>Cyprinodontiformes</taxon>
        <taxon>Goodeidae</taxon>
        <taxon>Crenichthys</taxon>
    </lineage>
</organism>
<feature type="region of interest" description="Disordered" evidence="1">
    <location>
        <begin position="236"/>
        <end position="275"/>
    </location>
</feature>
<comment type="caution">
    <text evidence="2">The sequence shown here is derived from an EMBL/GenBank/DDBJ whole genome shotgun (WGS) entry which is preliminary data.</text>
</comment>
<evidence type="ECO:0000313" key="2">
    <source>
        <dbReference type="EMBL" id="KAK5617072.1"/>
    </source>
</evidence>
<proteinExistence type="predicted"/>
<sequence>MTVRHRQGVDQADRATDLLRWIQQQEEELREMYGEEVEILPSPLLLQEMEEVFGGSQLAQASQCMGPGPNRTSASPSARVSSRRRCCCRQPPADQPSTSAAASAQPSSPPPAAAEFRAGFSTYPGRRRRRRPVATEKFGRAPPTSPRSVHLAAGFPRVGGRLPSALWGSPVLGATSHSGVGPGRTADLPHVHSILQAEFLKEGWLDAPEPLSAGGPFAPLLEAVSAAAGSSWSSEPQLAAVGSSEPQPAAAGSSEPQPAATRSSGSLEPQPAAAGSRKPQLTWVLLSRPSGLFCFWTLALRPWPPPPPPWVGCFVLDFYGRLESDLEGEVMS</sequence>
<evidence type="ECO:0000256" key="1">
    <source>
        <dbReference type="SAM" id="MobiDB-lite"/>
    </source>
</evidence>
<dbReference type="EMBL" id="JAHHUM010000866">
    <property type="protein sequence ID" value="KAK5617072.1"/>
    <property type="molecule type" value="Genomic_DNA"/>
</dbReference>
<reference evidence="2 3" key="1">
    <citation type="submission" date="2021-06" db="EMBL/GenBank/DDBJ databases">
        <authorList>
            <person name="Palmer J.M."/>
        </authorList>
    </citation>
    <scope>NUCLEOTIDE SEQUENCE [LARGE SCALE GENOMIC DNA]</scope>
    <source>
        <strain evidence="2 3">MEX-2019</strain>
        <tissue evidence="2">Muscle</tissue>
    </source>
</reference>